<dbReference type="CDD" id="cd01560">
    <property type="entry name" value="Thr-synth_2"/>
    <property type="match status" value="1"/>
</dbReference>
<dbReference type="Pfam" id="PF24857">
    <property type="entry name" value="THR4_C"/>
    <property type="match status" value="1"/>
</dbReference>
<dbReference type="STRING" id="81479.RA876_09880"/>
<dbReference type="AlphaFoldDB" id="A0A1Q8YBY7"/>
<feature type="domain" description="Tryptophan synthase beta chain-like PALP" evidence="4">
    <location>
        <begin position="98"/>
        <end position="367"/>
    </location>
</feature>
<dbReference type="PANTHER" id="PTHR42690:SF1">
    <property type="entry name" value="THREONINE SYNTHASE-LIKE 2"/>
    <property type="match status" value="1"/>
</dbReference>
<dbReference type="EC" id="4.2.3.1" evidence="6"/>
<dbReference type="InterPro" id="IPR037158">
    <property type="entry name" value="Thr_synth_N_sf"/>
</dbReference>
<evidence type="ECO:0000259" key="4">
    <source>
        <dbReference type="Pfam" id="PF00291"/>
    </source>
</evidence>
<dbReference type="Pfam" id="PF00291">
    <property type="entry name" value="PALP"/>
    <property type="match status" value="1"/>
</dbReference>
<dbReference type="InterPro" id="IPR036052">
    <property type="entry name" value="TrpB-like_PALP_sf"/>
</dbReference>
<sequence>MNYISTRGDHSPKKFCDILLEGLAPDGGLYLPEHYPQVDAATLARWRDVYHQQGYAELAFEILSLYIDDIAPDHLRTLCAKTYTAEVFGTGEIVPLRHLEDGLWIEALSNGPTLAFKDMAMQLLGNLFEYELARRGEELNILGATSGDTGSAAEYAMRGKQGVRVFMTSPAGRMSPFQQAQMFSLMDDNIFNIAVDGVFDDCQDMVKAVSNDLAFKRRYKIGTVNSINWARLLAQVVYYFAGYFQATELDAPTLLAARGSLPPEREKTDPGRPDSGLSNTQKVSFAVPSGNFGNICAGHVARMMGLPVAKLVAATNENDVLDEFFKTGVYRVRASADTHETSSPSMDISKASNFERFIFDLLGRDGARVKALFGDALARDGQFDLSQHPAFNDCRMRYGFVSGTSTHANRLATIKDTFERHAMMIDPHTADGVKVAREHLQAGVPMIVLETALPIKFAQTIVEATGIEPDRPPKFEGIEALPKRVTKMTADVAAIKEFITKNCA</sequence>
<evidence type="ECO:0000313" key="6">
    <source>
        <dbReference type="EMBL" id="OLP05502.1"/>
    </source>
</evidence>
<dbReference type="InterPro" id="IPR051166">
    <property type="entry name" value="Threonine_Synthase"/>
</dbReference>
<dbReference type="InterPro" id="IPR001926">
    <property type="entry name" value="TrpB-like_PALP"/>
</dbReference>
<name>A0A1Q8YBY7_9BURK</name>
<dbReference type="RefSeq" id="WP_075587371.1">
    <property type="nucleotide sequence ID" value="NZ_MSYM01000016.1"/>
</dbReference>
<protein>
    <submittedName>
        <fullName evidence="6">Threonine synthase</fullName>
        <ecNumber evidence="6">4.2.3.1</ecNumber>
    </submittedName>
</protein>
<dbReference type="Gene3D" id="3.40.50.1100">
    <property type="match status" value="2"/>
</dbReference>
<dbReference type="SUPFAM" id="SSF53686">
    <property type="entry name" value="Tryptophan synthase beta subunit-like PLP-dependent enzymes"/>
    <property type="match status" value="1"/>
</dbReference>
<organism evidence="6 7">
    <name type="scientific">Rhodoferax antarcticus ANT.BR</name>
    <dbReference type="NCBI Taxonomy" id="1111071"/>
    <lineage>
        <taxon>Bacteria</taxon>
        <taxon>Pseudomonadati</taxon>
        <taxon>Pseudomonadota</taxon>
        <taxon>Betaproteobacteria</taxon>
        <taxon>Burkholderiales</taxon>
        <taxon>Comamonadaceae</taxon>
        <taxon>Rhodoferax</taxon>
    </lineage>
</organism>
<feature type="domain" description="Threonine synthase N-terminal" evidence="5">
    <location>
        <begin position="2"/>
        <end position="83"/>
    </location>
</feature>
<evidence type="ECO:0000256" key="2">
    <source>
        <dbReference type="ARBA" id="ARBA00022898"/>
    </source>
</evidence>
<dbReference type="Pfam" id="PF14821">
    <property type="entry name" value="Thr_synth_N"/>
    <property type="match status" value="1"/>
</dbReference>
<comment type="cofactor">
    <cofactor evidence="1">
        <name>pyridoxal 5'-phosphate</name>
        <dbReference type="ChEBI" id="CHEBI:597326"/>
    </cofactor>
</comment>
<evidence type="ECO:0000256" key="3">
    <source>
        <dbReference type="SAM" id="MobiDB-lite"/>
    </source>
</evidence>
<evidence type="ECO:0000256" key="1">
    <source>
        <dbReference type="ARBA" id="ARBA00001933"/>
    </source>
</evidence>
<dbReference type="GO" id="GO:0004795">
    <property type="term" value="F:threonine synthase activity"/>
    <property type="evidence" value="ECO:0007669"/>
    <property type="project" value="UniProtKB-EC"/>
</dbReference>
<gene>
    <name evidence="6" type="primary">thrC</name>
    <name evidence="6" type="ORF">BLL52_3169</name>
</gene>
<comment type="caution">
    <text evidence="6">The sequence shown here is derived from an EMBL/GenBank/DDBJ whole genome shotgun (WGS) entry which is preliminary data.</text>
</comment>
<reference evidence="6 7" key="1">
    <citation type="submission" date="2017-01" db="EMBL/GenBank/DDBJ databases">
        <title>Genome sequence of Rhodoferax antarcticus ANT.BR, a psychrophilic purple nonsulfur bacterium from an Antarctic microbial mat.</title>
        <authorList>
            <person name="Baker J."/>
            <person name="Riester C."/>
            <person name="Skinner B."/>
            <person name="Newell A."/>
            <person name="Swingley W."/>
            <person name="Madigan M."/>
            <person name="Jung D."/>
            <person name="Asao M."/>
            <person name="Chen M."/>
            <person name="Loughlin P."/>
            <person name="Pan H."/>
            <person name="Lin S."/>
            <person name="Li N."/>
            <person name="Shaw J."/>
            <person name="Prado M."/>
            <person name="Sherman C."/>
            <person name="Li X."/>
            <person name="Tang J."/>
            <person name="Blankenship R."/>
            <person name="Zhao T."/>
            <person name="Touchman J."/>
            <person name="Sattley M."/>
        </authorList>
    </citation>
    <scope>NUCLEOTIDE SEQUENCE [LARGE SCALE GENOMIC DNA]</scope>
    <source>
        <strain evidence="6 7">ANT.BR</strain>
    </source>
</reference>
<dbReference type="InterPro" id="IPR029144">
    <property type="entry name" value="Thr_synth_N"/>
</dbReference>
<dbReference type="EMBL" id="MSYM01000016">
    <property type="protein sequence ID" value="OLP05502.1"/>
    <property type="molecule type" value="Genomic_DNA"/>
</dbReference>
<dbReference type="Proteomes" id="UP000185911">
    <property type="component" value="Unassembled WGS sequence"/>
</dbReference>
<feature type="region of interest" description="Disordered" evidence="3">
    <location>
        <begin position="260"/>
        <end position="280"/>
    </location>
</feature>
<keyword evidence="2" id="KW-0663">Pyridoxal phosphate</keyword>
<evidence type="ECO:0000313" key="7">
    <source>
        <dbReference type="Proteomes" id="UP000185911"/>
    </source>
</evidence>
<accession>A0A1Q8YBY7</accession>
<feature type="compositionally biased region" description="Basic and acidic residues" evidence="3">
    <location>
        <begin position="263"/>
        <end position="272"/>
    </location>
</feature>
<dbReference type="PANTHER" id="PTHR42690">
    <property type="entry name" value="THREONINE SYNTHASE FAMILY MEMBER"/>
    <property type="match status" value="1"/>
</dbReference>
<evidence type="ECO:0000259" key="5">
    <source>
        <dbReference type="Pfam" id="PF14821"/>
    </source>
</evidence>
<keyword evidence="7" id="KW-1185">Reference proteome</keyword>
<proteinExistence type="predicted"/>
<dbReference type="Gene3D" id="3.90.1380.10">
    <property type="entry name" value="Threonine synthase, N-terminal domain"/>
    <property type="match status" value="1"/>
</dbReference>
<keyword evidence="6" id="KW-0456">Lyase</keyword>